<keyword evidence="3" id="KW-1185">Reference proteome</keyword>
<feature type="compositionally biased region" description="Basic residues" evidence="1">
    <location>
        <begin position="189"/>
        <end position="203"/>
    </location>
</feature>
<dbReference type="Gene3D" id="3.30.200.20">
    <property type="entry name" value="Phosphorylase Kinase, domain 1"/>
    <property type="match status" value="1"/>
</dbReference>
<feature type="compositionally biased region" description="Basic and acidic residues" evidence="1">
    <location>
        <begin position="34"/>
        <end position="50"/>
    </location>
</feature>
<organism evidence="2 3">
    <name type="scientific">Orlajensenia flava</name>
    <dbReference type="NCBI Taxonomy" id="2565934"/>
    <lineage>
        <taxon>Bacteria</taxon>
        <taxon>Bacillati</taxon>
        <taxon>Actinomycetota</taxon>
        <taxon>Actinomycetes</taxon>
        <taxon>Micrococcales</taxon>
        <taxon>Microbacteriaceae</taxon>
        <taxon>Orlajensenia</taxon>
    </lineage>
</organism>
<accession>A0A4V3WUH5</accession>
<dbReference type="SUPFAM" id="SSF56112">
    <property type="entry name" value="Protein kinase-like (PK-like)"/>
    <property type="match status" value="1"/>
</dbReference>
<feature type="region of interest" description="Disordered" evidence="1">
    <location>
        <begin position="17"/>
        <end position="211"/>
    </location>
</feature>
<sequence length="469" mass="51190">MLRLRWNRARASLQIPPGVGAVPLHPAVRPRRDRRIDQPERGSDRVLDRRGARRAGNHLLHHRLRGDGTRRPWQPGCRGKPALARRPRVRVGRARRRRNEAVRVGRGRPTTSGLDRDRPRARRRAPARRPGAAREPVALAALSRRGAAGRGRPHPSCRFPPRSGRTALGRPPWSASTGGCVRQCAGPHPRCRAAPRGRARRQRPGGGHAGSELELTTFVKTREDAPPGFFEAEAAGLRWLAAARGAHCVGVVAVSPGRIELDQVAETRPTGEAARSFGRALAHSHRAGAARFGSPPSDWDGPLYIGRRELPAVTGEHWGRFYAEGRVLPFLAPAVSAGNLRPDEADVVRRACDRLSAGDFDDDESPARLHGDLWAGNVLWSPDGVVLIDPAAQGGHRETDLAMLALFGLPHLAEVLEAYDDAAPLRSGWRERVPLHQLHPLAVHAAGHGRHYGLALIDAAQRVLELPEN</sequence>
<evidence type="ECO:0008006" key="4">
    <source>
        <dbReference type="Google" id="ProtNLM"/>
    </source>
</evidence>
<dbReference type="PANTHER" id="PTHR12149">
    <property type="entry name" value="FRUCTOSAMINE 3 KINASE-RELATED PROTEIN"/>
    <property type="match status" value="1"/>
</dbReference>
<dbReference type="AlphaFoldDB" id="A0A4V3WUH5"/>
<evidence type="ECO:0000313" key="3">
    <source>
        <dbReference type="Proteomes" id="UP000307380"/>
    </source>
</evidence>
<name>A0A4V3WUH5_9MICO</name>
<protein>
    <recommendedName>
        <fullName evidence="4">Fructosamine kinase</fullName>
    </recommendedName>
</protein>
<dbReference type="EMBL" id="SSSN01000003">
    <property type="protein sequence ID" value="THG35897.1"/>
    <property type="molecule type" value="Genomic_DNA"/>
</dbReference>
<dbReference type="Gene3D" id="1.20.1270.240">
    <property type="match status" value="1"/>
</dbReference>
<gene>
    <name evidence="2" type="ORF">E6C70_05615</name>
</gene>
<dbReference type="OrthoDB" id="5291879at2"/>
<comment type="caution">
    <text evidence="2">The sequence shown here is derived from an EMBL/GenBank/DDBJ whole genome shotgun (WGS) entry which is preliminary data.</text>
</comment>
<reference evidence="2 3" key="1">
    <citation type="submission" date="2019-04" db="EMBL/GenBank/DDBJ databases">
        <authorList>
            <person name="Jiang L."/>
        </authorList>
    </citation>
    <scope>NUCLEOTIDE SEQUENCE [LARGE SCALE GENOMIC DNA]</scope>
    <source>
        <strain evidence="2 3">YIM 131861</strain>
    </source>
</reference>
<dbReference type="InterPro" id="IPR011009">
    <property type="entry name" value="Kinase-like_dom_sf"/>
</dbReference>
<dbReference type="Pfam" id="PF03881">
    <property type="entry name" value="Fructosamin_kin"/>
    <property type="match status" value="1"/>
</dbReference>
<proteinExistence type="predicted"/>
<dbReference type="Proteomes" id="UP000307380">
    <property type="component" value="Unassembled WGS sequence"/>
</dbReference>
<feature type="compositionally biased region" description="Basic residues" evidence="1">
    <location>
        <begin position="83"/>
        <end position="98"/>
    </location>
</feature>
<dbReference type="PANTHER" id="PTHR12149:SF8">
    <property type="entry name" value="PROTEIN-RIBULOSAMINE 3-KINASE"/>
    <property type="match status" value="1"/>
</dbReference>
<evidence type="ECO:0000256" key="1">
    <source>
        <dbReference type="SAM" id="MobiDB-lite"/>
    </source>
</evidence>
<dbReference type="Gene3D" id="1.10.510.10">
    <property type="entry name" value="Transferase(Phosphotransferase) domain 1"/>
    <property type="match status" value="1"/>
</dbReference>
<feature type="compositionally biased region" description="Low complexity" evidence="1">
    <location>
        <begin position="128"/>
        <end position="146"/>
    </location>
</feature>
<evidence type="ECO:0000313" key="2">
    <source>
        <dbReference type="EMBL" id="THG35897.1"/>
    </source>
</evidence>
<feature type="compositionally biased region" description="Basic residues" evidence="1">
    <location>
        <begin position="51"/>
        <end position="64"/>
    </location>
</feature>
<dbReference type="InterPro" id="IPR016477">
    <property type="entry name" value="Fructo-/Ketosamine-3-kinase"/>
</dbReference>